<comment type="caution">
    <text evidence="1">The sequence shown here is derived from an EMBL/GenBank/DDBJ whole genome shotgun (WGS) entry which is preliminary data.</text>
</comment>
<dbReference type="EMBL" id="JBHSHC010000038">
    <property type="protein sequence ID" value="MFC4766973.1"/>
    <property type="molecule type" value="Genomic_DNA"/>
</dbReference>
<protein>
    <submittedName>
        <fullName evidence="1">Uncharacterized protein</fullName>
    </submittedName>
</protein>
<dbReference type="RefSeq" id="WP_380024865.1">
    <property type="nucleotide sequence ID" value="NZ_JBHSHC010000038.1"/>
</dbReference>
<organism evidence="1 2">
    <name type="scientific">Effusibacillus consociatus</name>
    <dbReference type="NCBI Taxonomy" id="1117041"/>
    <lineage>
        <taxon>Bacteria</taxon>
        <taxon>Bacillati</taxon>
        <taxon>Bacillota</taxon>
        <taxon>Bacilli</taxon>
        <taxon>Bacillales</taxon>
        <taxon>Alicyclobacillaceae</taxon>
        <taxon>Effusibacillus</taxon>
    </lineage>
</organism>
<proteinExistence type="predicted"/>
<evidence type="ECO:0000313" key="1">
    <source>
        <dbReference type="EMBL" id="MFC4766973.1"/>
    </source>
</evidence>
<gene>
    <name evidence="1" type="ORF">ACFO8Q_06270</name>
</gene>
<reference evidence="2" key="1">
    <citation type="journal article" date="2019" name="Int. J. Syst. Evol. Microbiol.">
        <title>The Global Catalogue of Microorganisms (GCM) 10K type strain sequencing project: providing services to taxonomists for standard genome sequencing and annotation.</title>
        <authorList>
            <consortium name="The Broad Institute Genomics Platform"/>
            <consortium name="The Broad Institute Genome Sequencing Center for Infectious Disease"/>
            <person name="Wu L."/>
            <person name="Ma J."/>
        </authorList>
    </citation>
    <scope>NUCLEOTIDE SEQUENCE [LARGE SCALE GENOMIC DNA]</scope>
    <source>
        <strain evidence="2">WYCCWR 12678</strain>
    </source>
</reference>
<accession>A0ABV9PZ41</accession>
<sequence length="104" mass="11792">MAIILKEGENEKGLIEFYLVGLECFDDFDAVLDVLVNVSNAKVIEKIDGIYSRIGKLEVKDTEFKLIYHEDVGIYLYVINQSPASNNLLRKILQNLVSVLEKSL</sequence>
<name>A0ABV9PZ41_9BACL</name>
<evidence type="ECO:0000313" key="2">
    <source>
        <dbReference type="Proteomes" id="UP001596002"/>
    </source>
</evidence>
<keyword evidence="2" id="KW-1185">Reference proteome</keyword>
<dbReference type="Proteomes" id="UP001596002">
    <property type="component" value="Unassembled WGS sequence"/>
</dbReference>